<evidence type="ECO:0000259" key="2">
    <source>
        <dbReference type="Pfam" id="PF14339"/>
    </source>
</evidence>
<gene>
    <name evidence="3" type="ORF">JKG68_18245</name>
</gene>
<dbReference type="AlphaFoldDB" id="A0A936Z834"/>
<keyword evidence="4" id="KW-1185">Reference proteome</keyword>
<dbReference type="RefSeq" id="WP_202062393.1">
    <property type="nucleotide sequence ID" value="NZ_JAEQMY010000030.1"/>
</dbReference>
<feature type="signal peptide" evidence="1">
    <location>
        <begin position="1"/>
        <end position="22"/>
    </location>
</feature>
<dbReference type="EMBL" id="JAEQMY010000030">
    <property type="protein sequence ID" value="MBL0405903.1"/>
    <property type="molecule type" value="Genomic_DNA"/>
</dbReference>
<feature type="chain" id="PRO_5037922002" evidence="1">
    <location>
        <begin position="23"/>
        <end position="259"/>
    </location>
</feature>
<accession>A0A936Z834</accession>
<sequence>MKFTTLAAALVGSTLSMAAAQAQSVAALVGDDTIAIVDVAGKKAGKAMKVSGLSGALVGIDVRPADGMLYGVVADGTVVTIDPASGKATMKSKLDTMLAPGTMATVDFNPVADRLRIIGSDGMNLRANVDDGKVTKDGSLKFADADMHKGKAPKIVAGAYTNSMKGAKETTLYDIDASGALVKQAPPNDGVLNSVGMMGMEAGNAAFDIVTNETASEGWLMSGKTLYKVDLTTGKASEVGMIAGVDGTVRDIAAMPKAM</sequence>
<comment type="caution">
    <text evidence="3">The sequence shown here is derived from an EMBL/GenBank/DDBJ whole genome shotgun (WGS) entry which is preliminary data.</text>
</comment>
<dbReference type="InterPro" id="IPR025507">
    <property type="entry name" value="DUF4394"/>
</dbReference>
<dbReference type="InterPro" id="IPR011044">
    <property type="entry name" value="Quino_amine_DH_bsu"/>
</dbReference>
<organism evidence="3 4">
    <name type="scientific">Microvirga aerilata</name>
    <dbReference type="NCBI Taxonomy" id="670292"/>
    <lineage>
        <taxon>Bacteria</taxon>
        <taxon>Pseudomonadati</taxon>
        <taxon>Pseudomonadota</taxon>
        <taxon>Alphaproteobacteria</taxon>
        <taxon>Hyphomicrobiales</taxon>
        <taxon>Methylobacteriaceae</taxon>
        <taxon>Microvirga</taxon>
    </lineage>
</organism>
<protein>
    <submittedName>
        <fullName evidence="3">DUF4394 domain-containing protein</fullName>
    </submittedName>
</protein>
<name>A0A936Z834_9HYPH</name>
<reference evidence="3" key="1">
    <citation type="submission" date="2021-01" db="EMBL/GenBank/DDBJ databases">
        <title>Microvirga sp.</title>
        <authorList>
            <person name="Kim M.K."/>
        </authorList>
    </citation>
    <scope>NUCLEOTIDE SEQUENCE</scope>
    <source>
        <strain evidence="3">5420S-16</strain>
    </source>
</reference>
<dbReference type="Pfam" id="PF14339">
    <property type="entry name" value="DUF4394"/>
    <property type="match status" value="1"/>
</dbReference>
<evidence type="ECO:0000313" key="4">
    <source>
        <dbReference type="Proteomes" id="UP000605848"/>
    </source>
</evidence>
<keyword evidence="1" id="KW-0732">Signal</keyword>
<evidence type="ECO:0000313" key="3">
    <source>
        <dbReference type="EMBL" id="MBL0405903.1"/>
    </source>
</evidence>
<dbReference type="SUPFAM" id="SSF50969">
    <property type="entry name" value="YVTN repeat-like/Quinoprotein amine dehydrogenase"/>
    <property type="match status" value="1"/>
</dbReference>
<evidence type="ECO:0000256" key="1">
    <source>
        <dbReference type="SAM" id="SignalP"/>
    </source>
</evidence>
<proteinExistence type="predicted"/>
<feature type="domain" description="DUF4394" evidence="2">
    <location>
        <begin position="43"/>
        <end position="253"/>
    </location>
</feature>
<dbReference type="Proteomes" id="UP000605848">
    <property type="component" value="Unassembled WGS sequence"/>
</dbReference>